<keyword evidence="13" id="KW-1185">Reference proteome</keyword>
<evidence type="ECO:0000256" key="6">
    <source>
        <dbReference type="ARBA" id="ARBA00022958"/>
    </source>
</evidence>
<dbReference type="SUPFAM" id="SSF81324">
    <property type="entry name" value="Voltage-gated potassium channels"/>
    <property type="match status" value="1"/>
</dbReference>
<evidence type="ECO:0000256" key="1">
    <source>
        <dbReference type="ARBA" id="ARBA00004141"/>
    </source>
</evidence>
<dbReference type="InterPro" id="IPR005821">
    <property type="entry name" value="Ion_trans_dom"/>
</dbReference>
<dbReference type="GO" id="GO:0008076">
    <property type="term" value="C:voltage-gated potassium channel complex"/>
    <property type="evidence" value="ECO:0007669"/>
    <property type="project" value="InterPro"/>
</dbReference>
<keyword evidence="5" id="KW-0631">Potassium channel</keyword>
<evidence type="ECO:0000256" key="3">
    <source>
        <dbReference type="ARBA" id="ARBA00022538"/>
    </source>
</evidence>
<evidence type="ECO:0000256" key="11">
    <source>
        <dbReference type="SAM" id="Phobius"/>
    </source>
</evidence>
<keyword evidence="3" id="KW-0633">Potassium transport</keyword>
<organism evidence="13 14">
    <name type="scientific">Meloidogyne hapla</name>
    <name type="common">Root-knot nematode worm</name>
    <dbReference type="NCBI Taxonomy" id="6305"/>
    <lineage>
        <taxon>Eukaryota</taxon>
        <taxon>Metazoa</taxon>
        <taxon>Ecdysozoa</taxon>
        <taxon>Nematoda</taxon>
        <taxon>Chromadorea</taxon>
        <taxon>Rhabditida</taxon>
        <taxon>Tylenchina</taxon>
        <taxon>Tylenchomorpha</taxon>
        <taxon>Tylenchoidea</taxon>
        <taxon>Meloidogynidae</taxon>
        <taxon>Meloidogyninae</taxon>
        <taxon>Meloidogyne</taxon>
    </lineage>
</organism>
<evidence type="ECO:0000256" key="10">
    <source>
        <dbReference type="ARBA" id="ARBA00023303"/>
    </source>
</evidence>
<evidence type="ECO:0000313" key="13">
    <source>
        <dbReference type="Proteomes" id="UP000095281"/>
    </source>
</evidence>
<evidence type="ECO:0000256" key="5">
    <source>
        <dbReference type="ARBA" id="ARBA00022826"/>
    </source>
</evidence>
<dbReference type="OMA" id="PAGCWWV"/>
<keyword evidence="7 11" id="KW-1133">Transmembrane helix</keyword>
<evidence type="ECO:0000256" key="7">
    <source>
        <dbReference type="ARBA" id="ARBA00022989"/>
    </source>
</evidence>
<keyword evidence="4 11" id="KW-0812">Transmembrane</keyword>
<evidence type="ECO:0000256" key="8">
    <source>
        <dbReference type="ARBA" id="ARBA00023065"/>
    </source>
</evidence>
<dbReference type="PANTHER" id="PTHR11537:SF114">
    <property type="entry name" value="BTB DOMAIN-CONTAINING PROTEIN"/>
    <property type="match status" value="1"/>
</dbReference>
<dbReference type="WBParaSite" id="MhA1_Contig18.frz3.gene27">
    <property type="protein sequence ID" value="MhA1_Contig18.frz3.gene27"/>
    <property type="gene ID" value="MhA1_Contig18.frz3.gene27"/>
</dbReference>
<dbReference type="GO" id="GO:0001508">
    <property type="term" value="P:action potential"/>
    <property type="evidence" value="ECO:0007669"/>
    <property type="project" value="TreeGrafter"/>
</dbReference>
<reference evidence="14" key="1">
    <citation type="submission" date="2016-11" db="UniProtKB">
        <authorList>
            <consortium name="WormBaseParasite"/>
        </authorList>
    </citation>
    <scope>IDENTIFICATION</scope>
</reference>
<keyword evidence="10" id="KW-0407">Ion channel</keyword>
<dbReference type="AlphaFoldDB" id="A0A1I8BAE7"/>
<comment type="subcellular location">
    <subcellularLocation>
        <location evidence="1">Membrane</location>
        <topology evidence="1">Multi-pass membrane protein</topology>
    </subcellularLocation>
</comment>
<keyword evidence="9 11" id="KW-0472">Membrane</keyword>
<sequence>MEKDEPNTTFTSIPAAFWWCLFSQTKWVPQTASGKIVGGGAITCGVLVLALPIAILVNNFMQVVRLREEKLVRQQYYVTNTASGGSVVTGGEHRV</sequence>
<name>A0A1I8BAE7_MELHA</name>
<evidence type="ECO:0000313" key="14">
    <source>
        <dbReference type="WBParaSite" id="MhA1_Contig18.frz3.gene27"/>
    </source>
</evidence>
<keyword evidence="2" id="KW-0813">Transport</keyword>
<keyword evidence="6" id="KW-0630">Potassium</keyword>
<protein>
    <submittedName>
        <fullName evidence="14">Ion_trans domain-containing protein</fullName>
    </submittedName>
</protein>
<dbReference type="GO" id="GO:0005251">
    <property type="term" value="F:delayed rectifier potassium channel activity"/>
    <property type="evidence" value="ECO:0007669"/>
    <property type="project" value="TreeGrafter"/>
</dbReference>
<proteinExistence type="predicted"/>
<feature type="domain" description="Ion transport" evidence="12">
    <location>
        <begin position="3"/>
        <end position="63"/>
    </location>
</feature>
<evidence type="ECO:0000259" key="12">
    <source>
        <dbReference type="Pfam" id="PF00520"/>
    </source>
</evidence>
<keyword evidence="8" id="KW-0406">Ion transport</keyword>
<accession>A0A1I8BAE7</accession>
<dbReference type="Proteomes" id="UP000095281">
    <property type="component" value="Unplaced"/>
</dbReference>
<dbReference type="InterPro" id="IPR028325">
    <property type="entry name" value="VG_K_chnl"/>
</dbReference>
<dbReference type="Pfam" id="PF00520">
    <property type="entry name" value="Ion_trans"/>
    <property type="match status" value="1"/>
</dbReference>
<feature type="transmembrane region" description="Helical" evidence="11">
    <location>
        <begin position="36"/>
        <end position="57"/>
    </location>
</feature>
<evidence type="ECO:0000256" key="2">
    <source>
        <dbReference type="ARBA" id="ARBA00022448"/>
    </source>
</evidence>
<dbReference type="PANTHER" id="PTHR11537">
    <property type="entry name" value="VOLTAGE-GATED POTASSIUM CHANNEL"/>
    <property type="match status" value="1"/>
</dbReference>
<evidence type="ECO:0000256" key="9">
    <source>
        <dbReference type="ARBA" id="ARBA00023136"/>
    </source>
</evidence>
<evidence type="ECO:0000256" key="4">
    <source>
        <dbReference type="ARBA" id="ARBA00022692"/>
    </source>
</evidence>
<dbReference type="Gene3D" id="1.10.287.70">
    <property type="match status" value="1"/>
</dbReference>